<reference evidence="3 5" key="1">
    <citation type="journal article" date="2018" name="BMC Microbiol.">
        <title>Genome sequencing of strains of the most prevalent clonal group of O1:K1:H7 Escherichia coli that causes neonatal meningitis in France.</title>
        <authorList>
            <person name="Geslain G."/>
            <person name="Birgy A."/>
            <person name="Adiba S."/>
            <person name="Magnan M."/>
            <person name="Courroux C."/>
            <person name="Levy C."/>
            <person name="Cohen R."/>
            <person name="Bidet P."/>
            <person name="Bonacorsi S."/>
        </authorList>
    </citation>
    <scope>NUCLEOTIDE SEQUENCE [LARGE SCALE GENOMIC DNA]</scope>
    <source>
        <strain evidence="3 5">S308</strain>
    </source>
</reference>
<evidence type="ECO:0000313" key="4">
    <source>
        <dbReference type="EMBL" id="VFS17251.1"/>
    </source>
</evidence>
<evidence type="ECO:0000313" key="2">
    <source>
        <dbReference type="EMBL" id="EMM0027496.1"/>
    </source>
</evidence>
<dbReference type="Gene3D" id="1.10.1220.10">
    <property type="entry name" value="Met repressor-like"/>
    <property type="match status" value="1"/>
</dbReference>
<dbReference type="Proteomes" id="UP000372890">
    <property type="component" value="Unassembled WGS sequence"/>
</dbReference>
<accession>A0A0D8VEZ1</accession>
<reference evidence="2" key="3">
    <citation type="submission" date="2024-02" db="EMBL/GenBank/DDBJ databases">
        <authorList>
            <consortium name="Clinical and Environmental Microbiology Branch: Whole genome sequencing antimicrobial resistance pathogens in the healthcare setting"/>
        </authorList>
    </citation>
    <scope>NUCLEOTIDE SEQUENCE</scope>
    <source>
        <strain evidence="2">2023CK-00345</strain>
    </source>
</reference>
<reference evidence="4 6" key="2">
    <citation type="submission" date="2019-03" db="EMBL/GenBank/DDBJ databases">
        <authorList>
            <consortium name="Pathogen Informatics"/>
        </authorList>
    </citation>
    <scope>NUCLEOTIDE SEQUENCE [LARGE SCALE GENOMIC DNA]</scope>
    <source>
        <strain evidence="4 6">NCTC9001</strain>
    </source>
</reference>
<organism evidence="3 5">
    <name type="scientific">Escherichia coli</name>
    <dbReference type="NCBI Taxonomy" id="562"/>
    <lineage>
        <taxon>Bacteria</taxon>
        <taxon>Pseudomonadati</taxon>
        <taxon>Pseudomonadota</taxon>
        <taxon>Gammaproteobacteria</taxon>
        <taxon>Enterobacterales</taxon>
        <taxon>Enterobacteriaceae</taxon>
        <taxon>Escherichia</taxon>
    </lineage>
</organism>
<dbReference type="RefSeq" id="WP_000410001.1">
    <property type="nucleotide sequence ID" value="NZ_BAABZU010000001.1"/>
</dbReference>
<dbReference type="EMBL" id="QXHA01000780">
    <property type="protein sequence ID" value="RIB41666.1"/>
    <property type="molecule type" value="Genomic_DNA"/>
</dbReference>
<dbReference type="Proteomes" id="UP000284508">
    <property type="component" value="Unassembled WGS sequence"/>
</dbReference>
<dbReference type="InterPro" id="IPR013321">
    <property type="entry name" value="Arc_rbn_hlx_hlx"/>
</dbReference>
<dbReference type="InterPro" id="IPR010985">
    <property type="entry name" value="Ribbon_hlx_hlx"/>
</dbReference>
<dbReference type="Pfam" id="PF03869">
    <property type="entry name" value="Arc"/>
    <property type="match status" value="1"/>
</dbReference>
<evidence type="ECO:0000313" key="6">
    <source>
        <dbReference type="Proteomes" id="UP000372890"/>
    </source>
</evidence>
<proteinExistence type="predicted"/>
<dbReference type="GO" id="GO:0043565">
    <property type="term" value="F:sequence-specific DNA binding"/>
    <property type="evidence" value="ECO:0007669"/>
    <property type="project" value="UniProtKB-ARBA"/>
</dbReference>
<keyword evidence="3" id="KW-0238">DNA-binding</keyword>
<name>A0A0D8VEZ1_ECOLX</name>
<dbReference type="InterPro" id="IPR005569">
    <property type="entry name" value="Arc_DNA-bd_dom"/>
</dbReference>
<dbReference type="AlphaFoldDB" id="A0A0D8VEZ1"/>
<gene>
    <name evidence="3" type="ORF">D3C88_12100</name>
    <name evidence="4" type="ORF">NCTC9001_01862</name>
    <name evidence="2" type="ORF">P6223_004148</name>
</gene>
<dbReference type="EMBL" id="ABLFQU030000049">
    <property type="protein sequence ID" value="EMM0027496.1"/>
    <property type="molecule type" value="Genomic_DNA"/>
</dbReference>
<evidence type="ECO:0000313" key="3">
    <source>
        <dbReference type="EMBL" id="RIB41666.1"/>
    </source>
</evidence>
<evidence type="ECO:0000313" key="5">
    <source>
        <dbReference type="Proteomes" id="UP000284508"/>
    </source>
</evidence>
<feature type="domain" description="Arc-like DNA binding" evidence="1">
    <location>
        <begin position="8"/>
        <end position="47"/>
    </location>
</feature>
<dbReference type="SUPFAM" id="SSF47598">
    <property type="entry name" value="Ribbon-helix-helix"/>
    <property type="match status" value="1"/>
</dbReference>
<evidence type="ECO:0000259" key="1">
    <source>
        <dbReference type="Pfam" id="PF03869"/>
    </source>
</evidence>
<sequence>MEKEISKILVRMPQSLKDAIGSRAKEECRSFNSEVIKRLIDSLKREGVTV</sequence>
<dbReference type="EMBL" id="CAADIS010000004">
    <property type="protein sequence ID" value="VFS17251.1"/>
    <property type="molecule type" value="Genomic_DNA"/>
</dbReference>
<dbReference type="GO" id="GO:0006355">
    <property type="term" value="P:regulation of DNA-templated transcription"/>
    <property type="evidence" value="ECO:0007669"/>
    <property type="project" value="InterPro"/>
</dbReference>
<protein>
    <submittedName>
        <fullName evidence="3">Arc family DNA-binding protein</fullName>
    </submittedName>
    <submittedName>
        <fullName evidence="4">Arc-like DNA binding domain protein</fullName>
    </submittedName>
</protein>